<dbReference type="STRING" id="67331.SAMN04490357_6586"/>
<sequence>MTRPRTVADRLARLTPEQRAALQRRLRHGEEGPAAEPELTRRSGDRSVSPLGLDQERIWILDQLDPGRHTYNISTGLRFKGAFDEEAFRAAVTALVRRHELLRSRVEVRDGLPVLRVSEEFATPVEFFDLRAEPDAVEETVRALVRRPFDLAAGGLLRVVVVRGADDEYQVIETMHHSVTDQWSFVRLNRELLEHYRAARENRPARVPELPVQYGDFAVWQRRFFTGERRRAHRDFWRAHLAGVPAHLPLPYDAPPEGRGHEGKHHYFRLDDGLSAAFLAMCRARRLTLSDALLAVYVGLLHEETGSRDIVVGLPSATRGRPETHDLIGFLLTNVPLRARLPADPTPQQILHAVRQASAAVADHREVPFSEIVDAVSPERSLDRYPLLQTMHLVLDFDDTVVRVPDAEVHGVEVEDGVSPMDITVGWWRAGDRMYGRFEYRTELFTDATVDRLVGRLLELVRVFVERPDEPLRARAAAPAPAPARTAAAAPAAPAPVDPGELRRIAAVWREVLGTEPGPDDNFFECGGTSLTAIRLAHALRRAGFALTARQLFRAPTMRGQLALVRPESDTFQGSTAAAEGTVGPEQEDLLEGGLPHPELWAHSLVLTAARPLDPEWLAVVVKRVAAAHPGLCSAFRRTDTGWHVDATDRRLWRVEAPGADPARVADAHRAAFDLREGPLFAASLIPGEPDRIVLTAHHLVVDGLSWQILVDDLERAYHGARPAPEARHPSVYAAAWRDHDVRGQREYWRDQLAGAAPLGCRTGGPDRIGGETAYRVRAALPPGADTTDRPAVALTAVARATRPWFGGRDVVLDLIAPGRELPLADGWDPARAVGFHATSHPLRLPFADDPARHLRQVGRALDAVPDGGKGYQALRWSADPEVRREAADWGRAELSFNYLGTLLAGAENGRLFTVGEQIGPSGNDDATRYHAVAVLFETDGEEAVFTWKFDPDAVDGAAVRAAAAGAAEEFTRLTRRRGAQPPSTAGMSLHEVNRMLAELTREKKSPSA</sequence>
<comment type="cofactor">
    <cofactor evidence="1">
        <name>pantetheine 4'-phosphate</name>
        <dbReference type="ChEBI" id="CHEBI:47942"/>
    </cofactor>
</comment>
<organism evidence="6 7">
    <name type="scientific">Streptomyces misionensis</name>
    <dbReference type="NCBI Taxonomy" id="67331"/>
    <lineage>
        <taxon>Bacteria</taxon>
        <taxon>Bacillati</taxon>
        <taxon>Actinomycetota</taxon>
        <taxon>Actinomycetes</taxon>
        <taxon>Kitasatosporales</taxon>
        <taxon>Streptomycetaceae</taxon>
        <taxon>Streptomyces</taxon>
    </lineage>
</organism>
<dbReference type="Gene3D" id="1.10.1200.10">
    <property type="entry name" value="ACP-like"/>
    <property type="match status" value="1"/>
</dbReference>
<dbReference type="SUPFAM" id="SSF52777">
    <property type="entry name" value="CoA-dependent acyltransferases"/>
    <property type="match status" value="4"/>
</dbReference>
<dbReference type="Pfam" id="PF00550">
    <property type="entry name" value="PP-binding"/>
    <property type="match status" value="1"/>
</dbReference>
<dbReference type="GO" id="GO:0047527">
    <property type="term" value="F:2,3-dihydroxybenzoate-serine ligase activity"/>
    <property type="evidence" value="ECO:0007669"/>
    <property type="project" value="TreeGrafter"/>
</dbReference>
<feature type="domain" description="Carrier" evidence="5">
    <location>
        <begin position="496"/>
        <end position="569"/>
    </location>
</feature>
<keyword evidence="3" id="KW-0597">Phosphoprotein</keyword>
<dbReference type="InterPro" id="IPR001242">
    <property type="entry name" value="Condensation_dom"/>
</dbReference>
<dbReference type="Gene3D" id="3.30.559.10">
    <property type="entry name" value="Chloramphenicol acetyltransferase-like domain"/>
    <property type="match status" value="2"/>
</dbReference>
<dbReference type="SMART" id="SM00823">
    <property type="entry name" value="PKS_PP"/>
    <property type="match status" value="1"/>
</dbReference>
<dbReference type="Proteomes" id="UP000182375">
    <property type="component" value="Unassembled WGS sequence"/>
</dbReference>
<dbReference type="PROSITE" id="PS50075">
    <property type="entry name" value="CARRIER"/>
    <property type="match status" value="1"/>
</dbReference>
<evidence type="ECO:0000313" key="6">
    <source>
        <dbReference type="EMBL" id="SEE00138.1"/>
    </source>
</evidence>
<dbReference type="InterPro" id="IPR023213">
    <property type="entry name" value="CAT-like_dom_sf"/>
</dbReference>
<dbReference type="InterPro" id="IPR020806">
    <property type="entry name" value="PKS_PP-bd"/>
</dbReference>
<evidence type="ECO:0000256" key="1">
    <source>
        <dbReference type="ARBA" id="ARBA00001957"/>
    </source>
</evidence>
<accession>A0A1H5FAI1</accession>
<name>A0A1H5FAI1_9ACTN</name>
<dbReference type="InterPro" id="IPR009081">
    <property type="entry name" value="PP-bd_ACP"/>
</dbReference>
<dbReference type="GO" id="GO:0008610">
    <property type="term" value="P:lipid biosynthetic process"/>
    <property type="evidence" value="ECO:0007669"/>
    <property type="project" value="UniProtKB-ARBA"/>
</dbReference>
<dbReference type="InterPro" id="IPR036736">
    <property type="entry name" value="ACP-like_sf"/>
</dbReference>
<dbReference type="AlphaFoldDB" id="A0A1H5FAI1"/>
<dbReference type="Gene3D" id="3.30.559.30">
    <property type="entry name" value="Nonribosomal peptide synthetase, condensation domain"/>
    <property type="match status" value="2"/>
</dbReference>
<feature type="region of interest" description="Disordered" evidence="4">
    <location>
        <begin position="474"/>
        <end position="496"/>
    </location>
</feature>
<dbReference type="GO" id="GO:0031177">
    <property type="term" value="F:phosphopantetheine binding"/>
    <property type="evidence" value="ECO:0007669"/>
    <property type="project" value="InterPro"/>
</dbReference>
<gene>
    <name evidence="6" type="ORF">SAMN04490357_6586</name>
</gene>
<dbReference type="GeneID" id="95515621"/>
<evidence type="ECO:0000256" key="3">
    <source>
        <dbReference type="ARBA" id="ARBA00022553"/>
    </source>
</evidence>
<dbReference type="GO" id="GO:0009239">
    <property type="term" value="P:enterobactin biosynthetic process"/>
    <property type="evidence" value="ECO:0007669"/>
    <property type="project" value="TreeGrafter"/>
</dbReference>
<dbReference type="GO" id="GO:0009366">
    <property type="term" value="C:enterobactin synthetase complex"/>
    <property type="evidence" value="ECO:0007669"/>
    <property type="project" value="TreeGrafter"/>
</dbReference>
<evidence type="ECO:0000256" key="4">
    <source>
        <dbReference type="SAM" id="MobiDB-lite"/>
    </source>
</evidence>
<dbReference type="CDD" id="cd19531">
    <property type="entry name" value="LCL_NRPS-like"/>
    <property type="match status" value="1"/>
</dbReference>
<dbReference type="GO" id="GO:0043041">
    <property type="term" value="P:amino acid activation for nonribosomal peptide biosynthetic process"/>
    <property type="evidence" value="ECO:0007669"/>
    <property type="project" value="TreeGrafter"/>
</dbReference>
<feature type="region of interest" description="Disordered" evidence="4">
    <location>
        <begin position="24"/>
        <end position="49"/>
    </location>
</feature>
<dbReference type="Pfam" id="PF00668">
    <property type="entry name" value="Condensation"/>
    <property type="match status" value="2"/>
</dbReference>
<keyword evidence="2" id="KW-0596">Phosphopantetheine</keyword>
<evidence type="ECO:0000313" key="7">
    <source>
        <dbReference type="Proteomes" id="UP000182375"/>
    </source>
</evidence>
<dbReference type="PANTHER" id="PTHR45527:SF1">
    <property type="entry name" value="FATTY ACID SYNTHASE"/>
    <property type="match status" value="1"/>
</dbReference>
<protein>
    <submittedName>
        <fullName evidence="6">Non-ribosomal peptide synthetase component F</fullName>
    </submittedName>
</protein>
<dbReference type="RefSeq" id="WP_143060479.1">
    <property type="nucleotide sequence ID" value="NZ_FNTD01000004.1"/>
</dbReference>
<proteinExistence type="predicted"/>
<evidence type="ECO:0000259" key="5">
    <source>
        <dbReference type="PROSITE" id="PS50075"/>
    </source>
</evidence>
<dbReference type="SUPFAM" id="SSF47336">
    <property type="entry name" value="ACP-like"/>
    <property type="match status" value="1"/>
</dbReference>
<evidence type="ECO:0000256" key="2">
    <source>
        <dbReference type="ARBA" id="ARBA00022450"/>
    </source>
</evidence>
<dbReference type="EMBL" id="FNTD01000004">
    <property type="protein sequence ID" value="SEE00138.1"/>
    <property type="molecule type" value="Genomic_DNA"/>
</dbReference>
<dbReference type="GO" id="GO:0005829">
    <property type="term" value="C:cytosol"/>
    <property type="evidence" value="ECO:0007669"/>
    <property type="project" value="TreeGrafter"/>
</dbReference>
<reference evidence="6 7" key="1">
    <citation type="submission" date="2016-10" db="EMBL/GenBank/DDBJ databases">
        <authorList>
            <person name="de Groot N.N."/>
        </authorList>
    </citation>
    <scope>NUCLEOTIDE SEQUENCE [LARGE SCALE GENOMIC DNA]</scope>
    <source>
        <strain evidence="6 7">DSM 40306</strain>
    </source>
</reference>
<feature type="compositionally biased region" description="Low complexity" evidence="4">
    <location>
        <begin position="474"/>
        <end position="492"/>
    </location>
</feature>
<dbReference type="PANTHER" id="PTHR45527">
    <property type="entry name" value="NONRIBOSOMAL PEPTIDE SYNTHETASE"/>
    <property type="match status" value="1"/>
</dbReference>